<organism evidence="1 2">
    <name type="scientific">Acinetobacter phage 133</name>
    <dbReference type="NCBI Taxonomy" id="2919552"/>
    <lineage>
        <taxon>Viruses</taxon>
        <taxon>Duplodnaviria</taxon>
        <taxon>Heunggongvirae</taxon>
        <taxon>Uroviricota</taxon>
        <taxon>Caudoviricetes</taxon>
        <taxon>Pantevenvirales</taxon>
        <taxon>Straboviridae</taxon>
        <taxon>Tevenvirinae</taxon>
        <taxon>Centumtrigintavirus</taxon>
        <taxon>Centumtrigintavirus cv133</taxon>
        <taxon>Acinetobacter virus 133</taxon>
    </lineage>
</organism>
<keyword evidence="2" id="KW-1185">Reference proteome</keyword>
<reference evidence="1 2" key="1">
    <citation type="journal article" date="2010" name="Virol. J.">
        <title>Genomes of the T4-related bacteriophages as windows on microbial genome evolution.</title>
        <authorList>
            <person name="Petrov V.M."/>
            <person name="Ratnayaka S."/>
            <person name="Nolan J.M."/>
            <person name="Miller E.S."/>
            <person name="Karam J.D."/>
        </authorList>
    </citation>
    <scope>NUCLEOTIDE SEQUENCE [LARGE SCALE GENOMIC DNA]</scope>
    <source>
        <strain evidence="1">Acj133</strain>
    </source>
</reference>
<protein>
    <submittedName>
        <fullName evidence="1">Uncharacterized protein</fullName>
    </submittedName>
</protein>
<dbReference type="GeneID" id="10323003"/>
<dbReference type="EMBL" id="HM114315">
    <property type="protein sequence ID" value="ADJ19363.1"/>
    <property type="molecule type" value="Genomic_DNA"/>
</dbReference>
<proteinExistence type="predicted"/>
<dbReference type="Proteomes" id="UP000000330">
    <property type="component" value="Segment"/>
</dbReference>
<name>D9I5Y2_9CAUD</name>
<dbReference type="KEGG" id="vg:10323003"/>
<evidence type="ECO:0000313" key="1">
    <source>
        <dbReference type="EMBL" id="ADJ19363.1"/>
    </source>
</evidence>
<gene>
    <name evidence="1" type="ORF">Acj133p016</name>
</gene>
<dbReference type="RefSeq" id="YP_004300597.1">
    <property type="nucleotide sequence ID" value="NC_015250.1"/>
</dbReference>
<evidence type="ECO:0000313" key="2">
    <source>
        <dbReference type="Proteomes" id="UP000000330"/>
    </source>
</evidence>
<accession>D9I5Y2</accession>
<sequence length="114" mass="13401">MNKQILRHLQAIIAGNNVARDEIKTMYLDALRENVSKRVNQFFGANNIEQTIQYTIRKEVLEQVAKLARKADYGWSKSDLTRIEKMVHDEVEKQVKELVRNHVRIEVINQEVLK</sequence>